<keyword evidence="1" id="KW-0812">Transmembrane</keyword>
<evidence type="ECO:0000313" key="4">
    <source>
        <dbReference type="Proteomes" id="UP000030001"/>
    </source>
</evidence>
<dbReference type="AlphaFoldDB" id="A0A099YDW6"/>
<reference evidence="2 4" key="1">
    <citation type="submission" date="2014-09" db="EMBL/GenBank/DDBJ databases">
        <title>Lactobacillus mucosae CRL573 Genome Sequencing.</title>
        <authorList>
            <person name="Bleckwedel J."/>
            <person name="Teran L.C."/>
            <person name="Bonacina J."/>
            <person name="Saavedra L."/>
            <person name="Mozzi F.B."/>
            <person name="Raya R.R."/>
        </authorList>
    </citation>
    <scope>NUCLEOTIDE SEQUENCE [LARGE SCALE GENOMIC DNA]</scope>
    <source>
        <strain evidence="2 4">CRL573</strain>
    </source>
</reference>
<protein>
    <submittedName>
        <fullName evidence="2">Uncharacterized protein</fullName>
    </submittedName>
</protein>
<dbReference type="EMBL" id="JROC01000017">
    <property type="protein sequence ID" value="KGL67567.1"/>
    <property type="molecule type" value="Genomic_DNA"/>
</dbReference>
<accession>A0A099YDW6</accession>
<gene>
    <name evidence="3" type="ORF">LMUP508_01884</name>
    <name evidence="2" type="ORF">LX03_00345</name>
</gene>
<dbReference type="RefSeq" id="WP_034539001.1">
    <property type="nucleotide sequence ID" value="NZ_CABFNH010000032.1"/>
</dbReference>
<proteinExistence type="predicted"/>
<evidence type="ECO:0000313" key="3">
    <source>
        <dbReference type="EMBL" id="VTZ93190.1"/>
    </source>
</evidence>
<evidence type="ECO:0000313" key="2">
    <source>
        <dbReference type="EMBL" id="KGL67567.1"/>
    </source>
</evidence>
<feature type="transmembrane region" description="Helical" evidence="1">
    <location>
        <begin position="50"/>
        <end position="69"/>
    </location>
</feature>
<organism evidence="2 4">
    <name type="scientific">Limosilactobacillus mucosae</name>
    <name type="common">Lactobacillus mucosae</name>
    <dbReference type="NCBI Taxonomy" id="97478"/>
    <lineage>
        <taxon>Bacteria</taxon>
        <taxon>Bacillati</taxon>
        <taxon>Bacillota</taxon>
        <taxon>Bacilli</taxon>
        <taxon>Lactobacillales</taxon>
        <taxon>Lactobacillaceae</taxon>
        <taxon>Limosilactobacillus</taxon>
    </lineage>
</organism>
<dbReference type="Proteomes" id="UP000030001">
    <property type="component" value="Unassembled WGS sequence"/>
</dbReference>
<keyword evidence="1" id="KW-0472">Membrane</keyword>
<keyword evidence="1" id="KW-1133">Transmembrane helix</keyword>
<evidence type="ECO:0000313" key="5">
    <source>
        <dbReference type="Proteomes" id="UP000365705"/>
    </source>
</evidence>
<sequence>MATRRINHHGSDDSLDNVVEQHANKRLKKIQEEQAKAYERGHHHSGLPRFFMNLVVIIAVVLMIMMMFWR</sequence>
<name>A0A099YDW6_LIMMU</name>
<evidence type="ECO:0000256" key="1">
    <source>
        <dbReference type="SAM" id="Phobius"/>
    </source>
</evidence>
<reference evidence="3 5" key="2">
    <citation type="submission" date="2019-06" db="EMBL/GenBank/DDBJ databases">
        <authorList>
            <person name="Rodrigo-Torres L."/>
            <person name="Arahal R. D."/>
            <person name="Lucena T."/>
        </authorList>
    </citation>
    <scope>NUCLEOTIDE SEQUENCE [LARGE SCALE GENOMIC DNA]</scope>
    <source>
        <strain evidence="3 5">INIA P508</strain>
    </source>
</reference>
<dbReference type="Proteomes" id="UP000365705">
    <property type="component" value="Unassembled WGS sequence"/>
</dbReference>
<dbReference type="EMBL" id="CABFNH010000032">
    <property type="protein sequence ID" value="VTZ93190.1"/>
    <property type="molecule type" value="Genomic_DNA"/>
</dbReference>